<comment type="caution">
    <text evidence="3">The sequence shown here is derived from an EMBL/GenBank/DDBJ whole genome shotgun (WGS) entry which is preliminary data.</text>
</comment>
<feature type="domain" description="STAS" evidence="1">
    <location>
        <begin position="14"/>
        <end position="105"/>
    </location>
</feature>
<dbReference type="SUPFAM" id="SSF52091">
    <property type="entry name" value="SpoIIaa-like"/>
    <property type="match status" value="1"/>
</dbReference>
<dbReference type="PROSITE" id="PS50921">
    <property type="entry name" value="ANTAR"/>
    <property type="match status" value="1"/>
</dbReference>
<keyword evidence="4" id="KW-1185">Reference proteome</keyword>
<dbReference type="EMBL" id="JAVTLL010000020">
    <property type="protein sequence ID" value="MDT7844504.1"/>
    <property type="molecule type" value="Genomic_DNA"/>
</dbReference>
<dbReference type="CDD" id="cd07043">
    <property type="entry name" value="STAS_anti-anti-sigma_factors"/>
    <property type="match status" value="1"/>
</dbReference>
<dbReference type="SMART" id="SM01012">
    <property type="entry name" value="ANTAR"/>
    <property type="match status" value="1"/>
</dbReference>
<name>A0ABU3M0K1_9ACTN</name>
<evidence type="ECO:0000259" key="1">
    <source>
        <dbReference type="PROSITE" id="PS50801"/>
    </source>
</evidence>
<dbReference type="InterPro" id="IPR058548">
    <property type="entry name" value="MlaB-like_STAS"/>
</dbReference>
<dbReference type="InterPro" id="IPR036513">
    <property type="entry name" value="STAS_dom_sf"/>
</dbReference>
<sequence length="219" mass="23339">MHAPTAVDEAVLDLTTDAPSPSGHVRVTIRGELDISAVPALERALRKAVARAARGVDLDLSGTAFCDCSGLNALLTARRHALERGRTLTIRSAGPAVRHLLTATGTWPLFTPGEPTLNHDEQELRNEVVQLRRAMQTRPAIDQARGILMATFALSPEDAWDVLVRISQNTNTKLHVLADDLVGTAQDGGLPDGMRQQVTAVLATLPASPEAEEPAPDAS</sequence>
<dbReference type="PANTHER" id="PTHR33495:SF2">
    <property type="entry name" value="ANTI-SIGMA FACTOR ANTAGONIST TM_1081-RELATED"/>
    <property type="match status" value="1"/>
</dbReference>
<dbReference type="Proteomes" id="UP001257948">
    <property type="component" value="Unassembled WGS sequence"/>
</dbReference>
<dbReference type="Pfam" id="PF13466">
    <property type="entry name" value="STAS_2"/>
    <property type="match status" value="1"/>
</dbReference>
<dbReference type="InterPro" id="IPR011006">
    <property type="entry name" value="CheY-like_superfamily"/>
</dbReference>
<evidence type="ECO:0000313" key="3">
    <source>
        <dbReference type="EMBL" id="MDT7844504.1"/>
    </source>
</evidence>
<dbReference type="InterPro" id="IPR036388">
    <property type="entry name" value="WH-like_DNA-bd_sf"/>
</dbReference>
<dbReference type="PROSITE" id="PS50801">
    <property type="entry name" value="STAS"/>
    <property type="match status" value="1"/>
</dbReference>
<evidence type="ECO:0000313" key="4">
    <source>
        <dbReference type="Proteomes" id="UP001257948"/>
    </source>
</evidence>
<accession>A0ABU3M0K1</accession>
<dbReference type="InterPro" id="IPR005561">
    <property type="entry name" value="ANTAR"/>
</dbReference>
<dbReference type="RefSeq" id="WP_314204210.1">
    <property type="nucleotide sequence ID" value="NZ_JAVTLL010000020.1"/>
</dbReference>
<organism evidence="3 4">
    <name type="scientific">Streptomyces justiciae</name>
    <dbReference type="NCBI Taxonomy" id="2780140"/>
    <lineage>
        <taxon>Bacteria</taxon>
        <taxon>Bacillati</taxon>
        <taxon>Actinomycetota</taxon>
        <taxon>Actinomycetes</taxon>
        <taxon>Kitasatosporales</taxon>
        <taxon>Streptomycetaceae</taxon>
        <taxon>Streptomyces</taxon>
    </lineage>
</organism>
<dbReference type="PANTHER" id="PTHR33495">
    <property type="entry name" value="ANTI-SIGMA FACTOR ANTAGONIST TM_1081-RELATED-RELATED"/>
    <property type="match status" value="1"/>
</dbReference>
<reference evidence="4" key="1">
    <citation type="submission" date="2023-07" db="EMBL/GenBank/DDBJ databases">
        <title>Draft genome sequence of the endophytic actinobacterium Streptomyces justiciae WPN32, a potential antibiotic producer.</title>
        <authorList>
            <person name="Yasawong M."/>
            <person name="Pana W."/>
            <person name="Ganta P."/>
            <person name="Santapan N."/>
            <person name="Songngamsuk T."/>
            <person name="Phatcharaharikarn M."/>
            <person name="Kerdtoob S."/>
            <person name="Nantapong N."/>
        </authorList>
    </citation>
    <scope>NUCLEOTIDE SEQUENCE [LARGE SCALE GENOMIC DNA]</scope>
    <source>
        <strain evidence="4">WPN32</strain>
    </source>
</reference>
<dbReference type="InterPro" id="IPR002645">
    <property type="entry name" value="STAS_dom"/>
</dbReference>
<dbReference type="Gene3D" id="1.10.10.10">
    <property type="entry name" value="Winged helix-like DNA-binding domain superfamily/Winged helix DNA-binding domain"/>
    <property type="match status" value="1"/>
</dbReference>
<proteinExistence type="predicted"/>
<gene>
    <name evidence="3" type="ORF">RQC66_27680</name>
</gene>
<evidence type="ECO:0000259" key="2">
    <source>
        <dbReference type="PROSITE" id="PS50921"/>
    </source>
</evidence>
<dbReference type="Gene3D" id="3.30.750.24">
    <property type="entry name" value="STAS domain"/>
    <property type="match status" value="1"/>
</dbReference>
<feature type="domain" description="ANTAR" evidence="2">
    <location>
        <begin position="121"/>
        <end position="182"/>
    </location>
</feature>
<dbReference type="Pfam" id="PF03861">
    <property type="entry name" value="ANTAR"/>
    <property type="match status" value="1"/>
</dbReference>
<protein>
    <submittedName>
        <fullName evidence="3">STAS domain-containing protein</fullName>
    </submittedName>
</protein>
<dbReference type="SUPFAM" id="SSF52172">
    <property type="entry name" value="CheY-like"/>
    <property type="match status" value="1"/>
</dbReference>